<evidence type="ECO:0000256" key="2">
    <source>
        <dbReference type="SAM" id="MobiDB-lite"/>
    </source>
</evidence>
<organism evidence="3 4">
    <name type="scientific">Nonomuraea montanisoli</name>
    <dbReference type="NCBI Taxonomy" id="2741721"/>
    <lineage>
        <taxon>Bacteria</taxon>
        <taxon>Bacillati</taxon>
        <taxon>Actinomycetota</taxon>
        <taxon>Actinomycetes</taxon>
        <taxon>Streptosporangiales</taxon>
        <taxon>Streptosporangiaceae</taxon>
        <taxon>Nonomuraea</taxon>
    </lineage>
</organism>
<feature type="region of interest" description="Disordered" evidence="2">
    <location>
        <begin position="206"/>
        <end position="255"/>
    </location>
</feature>
<evidence type="ECO:0000313" key="3">
    <source>
        <dbReference type="EMBL" id="NUW34745.1"/>
    </source>
</evidence>
<dbReference type="GO" id="GO:0051082">
    <property type="term" value="F:unfolded protein binding"/>
    <property type="evidence" value="ECO:0007669"/>
    <property type="project" value="InterPro"/>
</dbReference>
<gene>
    <name evidence="3" type="primary">narJ</name>
    <name evidence="3" type="ORF">HTZ77_25405</name>
</gene>
<accession>A0A7Y6M5N1</accession>
<dbReference type="GO" id="GO:0042128">
    <property type="term" value="P:nitrate assimilation"/>
    <property type="evidence" value="ECO:0007669"/>
    <property type="project" value="UniProtKB-KW"/>
</dbReference>
<dbReference type="Pfam" id="PF02613">
    <property type="entry name" value="Nitrate_red_del"/>
    <property type="match status" value="1"/>
</dbReference>
<evidence type="ECO:0000256" key="1">
    <source>
        <dbReference type="ARBA" id="ARBA00023063"/>
    </source>
</evidence>
<dbReference type="PANTHER" id="PTHR43680">
    <property type="entry name" value="NITRATE REDUCTASE MOLYBDENUM COFACTOR ASSEMBLY CHAPERONE"/>
    <property type="match status" value="1"/>
</dbReference>
<keyword evidence="1" id="KW-0534">Nitrate assimilation</keyword>
<sequence>MRLLTRREPAAFAQPRHRARLFRLISLLLQYPDAELLAARDELGRAAAALPESATRDALVAFTAWYAECEPTRLARAYVETFDLRRRSSLYLTYYLHGDTRRRGMALLTLKQRYRVAGLVPPEGELPDYLPVVCEFAALAGPSTGEAPLRQHRKGLELIRTALHESGSSYSLVLDALCAELPDLSAAERAAVADLAMAGPPAEDVGLAPYGPPAEDVGLAPYGPPAEDVGPAPYGPTPYGAAPCGPPLNETEVRP</sequence>
<dbReference type="SUPFAM" id="SSF89155">
    <property type="entry name" value="TorD-like"/>
    <property type="match status" value="1"/>
</dbReference>
<comment type="caution">
    <text evidence="3">The sequence shown here is derived from an EMBL/GenBank/DDBJ whole genome shotgun (WGS) entry which is preliminary data.</text>
</comment>
<dbReference type="AlphaFoldDB" id="A0A7Y6M5N1"/>
<dbReference type="InterPro" id="IPR020945">
    <property type="entry name" value="DMSO/NO3_reduct_chaperone"/>
</dbReference>
<dbReference type="Gene3D" id="1.10.3480.10">
    <property type="entry name" value="TorD-like"/>
    <property type="match status" value="1"/>
</dbReference>
<dbReference type="GO" id="GO:0016530">
    <property type="term" value="F:metallochaperone activity"/>
    <property type="evidence" value="ECO:0007669"/>
    <property type="project" value="TreeGrafter"/>
</dbReference>
<dbReference type="NCBIfam" id="TIGR00684">
    <property type="entry name" value="narJ"/>
    <property type="match status" value="1"/>
</dbReference>
<dbReference type="GO" id="GO:0051131">
    <property type="term" value="P:chaperone-mediated protein complex assembly"/>
    <property type="evidence" value="ECO:0007669"/>
    <property type="project" value="InterPro"/>
</dbReference>
<name>A0A7Y6M5N1_9ACTN</name>
<proteinExistence type="predicted"/>
<dbReference type="InterPro" id="IPR003765">
    <property type="entry name" value="NO3_reductase_chaperone_NarJ"/>
</dbReference>
<evidence type="ECO:0000313" key="4">
    <source>
        <dbReference type="Proteomes" id="UP000586042"/>
    </source>
</evidence>
<dbReference type="Proteomes" id="UP000586042">
    <property type="component" value="Unassembled WGS sequence"/>
</dbReference>
<dbReference type="RefSeq" id="WP_175592162.1">
    <property type="nucleotide sequence ID" value="NZ_JABWGN010000009.1"/>
</dbReference>
<dbReference type="PANTHER" id="PTHR43680:SF2">
    <property type="entry name" value="NITRATE REDUCTASE MOLYBDENUM COFACTOR ASSEMBLY CHAPERONE NARJ"/>
    <property type="match status" value="1"/>
</dbReference>
<keyword evidence="4" id="KW-1185">Reference proteome</keyword>
<dbReference type="EMBL" id="JABWGN010000009">
    <property type="protein sequence ID" value="NUW34745.1"/>
    <property type="molecule type" value="Genomic_DNA"/>
</dbReference>
<protein>
    <submittedName>
        <fullName evidence="3">Nitrate reductase molybdenum cofactor assembly chaperone</fullName>
    </submittedName>
</protein>
<dbReference type="InterPro" id="IPR036411">
    <property type="entry name" value="TorD-like_sf"/>
</dbReference>
<reference evidence="3 4" key="1">
    <citation type="submission" date="2020-06" db="EMBL/GenBank/DDBJ databases">
        <title>Nonomuraea sp. SMC257, a novel actinomycete isolated from soil.</title>
        <authorList>
            <person name="Chanama M."/>
        </authorList>
    </citation>
    <scope>NUCLEOTIDE SEQUENCE [LARGE SCALE GENOMIC DNA]</scope>
    <source>
        <strain evidence="3 4">SMC257</strain>
    </source>
</reference>